<dbReference type="Proteomes" id="UP000199705">
    <property type="component" value="Unassembled WGS sequence"/>
</dbReference>
<protein>
    <submittedName>
        <fullName evidence="9">D-alanyl-lipoteichoic acid acyltransferase DltB, MBOAT superfamily</fullName>
    </submittedName>
</protein>
<name>A0A1G8IU56_9SPHI</name>
<keyword evidence="5 8" id="KW-1133">Transmembrane helix</keyword>
<feature type="transmembrane region" description="Helical" evidence="8">
    <location>
        <begin position="76"/>
        <end position="97"/>
    </location>
</feature>
<keyword evidence="4 8" id="KW-0812">Transmembrane</keyword>
<dbReference type="EMBL" id="FNCG01000017">
    <property type="protein sequence ID" value="SDI22406.1"/>
    <property type="molecule type" value="Genomic_DNA"/>
</dbReference>
<dbReference type="InterPro" id="IPR004299">
    <property type="entry name" value="MBOAT_fam"/>
</dbReference>
<gene>
    <name evidence="9" type="ORF">SAMN05192573_117110</name>
</gene>
<evidence type="ECO:0000256" key="7">
    <source>
        <dbReference type="PIRNR" id="PIRNR016636"/>
    </source>
</evidence>
<accession>A0A1G8IU56</accession>
<keyword evidence="6 7" id="KW-0472">Membrane</keyword>
<feature type="transmembrane region" description="Helical" evidence="8">
    <location>
        <begin position="45"/>
        <end position="64"/>
    </location>
</feature>
<proteinExistence type="inferred from homology"/>
<evidence type="ECO:0000313" key="10">
    <source>
        <dbReference type="Proteomes" id="UP000199705"/>
    </source>
</evidence>
<dbReference type="InterPro" id="IPR028362">
    <property type="entry name" value="AlgI"/>
</dbReference>
<keyword evidence="3 7" id="KW-1003">Cell membrane</keyword>
<reference evidence="10" key="1">
    <citation type="submission" date="2016-10" db="EMBL/GenBank/DDBJ databases">
        <authorList>
            <person name="Varghese N."/>
            <person name="Submissions S."/>
        </authorList>
    </citation>
    <scope>NUCLEOTIDE SEQUENCE [LARGE SCALE GENOMIC DNA]</scope>
    <source>
        <strain evidence="10">Gh-67</strain>
    </source>
</reference>
<dbReference type="GO" id="GO:0005886">
    <property type="term" value="C:plasma membrane"/>
    <property type="evidence" value="ECO:0007669"/>
    <property type="project" value="UniProtKB-SubCell"/>
</dbReference>
<evidence type="ECO:0000256" key="5">
    <source>
        <dbReference type="ARBA" id="ARBA00022989"/>
    </source>
</evidence>
<feature type="transmembrane region" description="Helical" evidence="8">
    <location>
        <begin position="436"/>
        <end position="459"/>
    </location>
</feature>
<feature type="transmembrane region" description="Helical" evidence="8">
    <location>
        <begin position="406"/>
        <end position="424"/>
    </location>
</feature>
<evidence type="ECO:0000256" key="8">
    <source>
        <dbReference type="SAM" id="Phobius"/>
    </source>
</evidence>
<evidence type="ECO:0000256" key="1">
    <source>
        <dbReference type="ARBA" id="ARBA00004651"/>
    </source>
</evidence>
<dbReference type="STRING" id="551996.SAMN05192573_117110"/>
<dbReference type="RefSeq" id="WP_091173984.1">
    <property type="nucleotide sequence ID" value="NZ_FNCG01000017.1"/>
</dbReference>
<feature type="transmembrane region" description="Helical" evidence="8">
    <location>
        <begin position="327"/>
        <end position="344"/>
    </location>
</feature>
<comment type="subcellular location">
    <subcellularLocation>
        <location evidence="1">Cell membrane</location>
        <topology evidence="1">Multi-pass membrane protein</topology>
    </subcellularLocation>
</comment>
<dbReference type="GO" id="GO:0042121">
    <property type="term" value="P:alginic acid biosynthetic process"/>
    <property type="evidence" value="ECO:0007669"/>
    <property type="project" value="InterPro"/>
</dbReference>
<evidence type="ECO:0000256" key="3">
    <source>
        <dbReference type="ARBA" id="ARBA00022475"/>
    </source>
</evidence>
<feature type="transmembrane region" description="Helical" evidence="8">
    <location>
        <begin position="356"/>
        <end position="373"/>
    </location>
</feature>
<feature type="transmembrane region" description="Helical" evidence="8">
    <location>
        <begin position="5"/>
        <end position="22"/>
    </location>
</feature>
<dbReference type="Pfam" id="PF03062">
    <property type="entry name" value="MBOAT"/>
    <property type="match status" value="1"/>
</dbReference>
<evidence type="ECO:0000256" key="6">
    <source>
        <dbReference type="ARBA" id="ARBA00023136"/>
    </source>
</evidence>
<keyword evidence="7 9" id="KW-0808">Transferase</keyword>
<comment type="similarity">
    <text evidence="2 7">Belongs to the membrane-bound acyltransferase family.</text>
</comment>
<evidence type="ECO:0000256" key="2">
    <source>
        <dbReference type="ARBA" id="ARBA00010323"/>
    </source>
</evidence>
<sequence>MLFNSLLFLVFFVIVTITYYLLPHKLRWMWLLAASSYFYMYFKPVYILIILFTIIVDYCAGILIEKATGKTRRFYLIFSLITNIGVLAFYKYFNFLAANVNLLSDTFHGPQLPLLDFILPIGLSFHTFQAMSYTIEVYRGNQPAERHFGLYALYVMFYPQMVAGPIERPQHILPQLHRVNNFRSSNLITGLFFMAMGLFKKVVIADRLGLYVDPVFNNPHGHSALELLVATYFFAFQIYCDFSGYSDIAVGTALVLGIELMQNFNLPYLASNVSDFWKRWHISLSTWFRDYLYIPLGGSKINFRVTCINLLIVFMISGLWHGANWKYLVWGLIHGLLLVAYQLFNKYGIGIKGFTFLKWLFTFNLVSLAWVFFRAATVSDAFYILSKILTGKGFTYSAGNLMSVPELWYCAFIIIMLLLGERYLRKAKDYSNTTKAVIIGGLILACYFLGIFNEAQFIYFQF</sequence>
<dbReference type="PIRSF" id="PIRSF500217">
    <property type="entry name" value="AlgI"/>
    <property type="match status" value="1"/>
</dbReference>
<feature type="transmembrane region" description="Helical" evidence="8">
    <location>
        <begin position="117"/>
        <end position="136"/>
    </location>
</feature>
<feature type="transmembrane region" description="Helical" evidence="8">
    <location>
        <begin position="186"/>
        <end position="203"/>
    </location>
</feature>
<dbReference type="InterPro" id="IPR024194">
    <property type="entry name" value="Ac/AlaTfrase_AlgI/DltB"/>
</dbReference>
<keyword evidence="7 9" id="KW-0012">Acyltransferase</keyword>
<dbReference type="GO" id="GO:0016746">
    <property type="term" value="F:acyltransferase activity"/>
    <property type="evidence" value="ECO:0007669"/>
    <property type="project" value="UniProtKB-KW"/>
</dbReference>
<evidence type="ECO:0000256" key="4">
    <source>
        <dbReference type="ARBA" id="ARBA00022692"/>
    </source>
</evidence>
<dbReference type="PANTHER" id="PTHR13285:SF18">
    <property type="entry name" value="PROTEIN-CYSTEINE N-PALMITOYLTRANSFERASE RASP"/>
    <property type="match status" value="1"/>
</dbReference>
<organism evidence="9 10">
    <name type="scientific">Mucilaginibacter gossypii</name>
    <dbReference type="NCBI Taxonomy" id="551996"/>
    <lineage>
        <taxon>Bacteria</taxon>
        <taxon>Pseudomonadati</taxon>
        <taxon>Bacteroidota</taxon>
        <taxon>Sphingobacteriia</taxon>
        <taxon>Sphingobacteriales</taxon>
        <taxon>Sphingobacteriaceae</taxon>
        <taxon>Mucilaginibacter</taxon>
    </lineage>
</organism>
<dbReference type="PIRSF" id="PIRSF016636">
    <property type="entry name" value="AlgI_DltB"/>
    <property type="match status" value="1"/>
</dbReference>
<keyword evidence="10" id="KW-1185">Reference proteome</keyword>
<dbReference type="PANTHER" id="PTHR13285">
    <property type="entry name" value="ACYLTRANSFERASE"/>
    <property type="match status" value="1"/>
</dbReference>
<dbReference type="InterPro" id="IPR051085">
    <property type="entry name" value="MB_O-acyltransferase"/>
</dbReference>
<feature type="transmembrane region" description="Helical" evidence="8">
    <location>
        <begin position="148"/>
        <end position="166"/>
    </location>
</feature>
<dbReference type="AlphaFoldDB" id="A0A1G8IU56"/>
<feature type="transmembrane region" description="Helical" evidence="8">
    <location>
        <begin position="301"/>
        <end position="321"/>
    </location>
</feature>
<evidence type="ECO:0000313" key="9">
    <source>
        <dbReference type="EMBL" id="SDI22406.1"/>
    </source>
</evidence>